<organism evidence="2">
    <name type="scientific">Anguilla anguilla</name>
    <name type="common">European freshwater eel</name>
    <name type="synonym">Muraena anguilla</name>
    <dbReference type="NCBI Taxonomy" id="7936"/>
    <lineage>
        <taxon>Eukaryota</taxon>
        <taxon>Metazoa</taxon>
        <taxon>Chordata</taxon>
        <taxon>Craniata</taxon>
        <taxon>Vertebrata</taxon>
        <taxon>Euteleostomi</taxon>
        <taxon>Actinopterygii</taxon>
        <taxon>Neopterygii</taxon>
        <taxon>Teleostei</taxon>
        <taxon>Anguilliformes</taxon>
        <taxon>Anguillidae</taxon>
        <taxon>Anguilla</taxon>
    </lineage>
</organism>
<evidence type="ECO:0000313" key="2">
    <source>
        <dbReference type="EMBL" id="JAH16267.1"/>
    </source>
</evidence>
<protein>
    <submittedName>
        <fullName evidence="2">Uncharacterized protein</fullName>
    </submittedName>
</protein>
<name>A0A0E9QIG1_ANGAN</name>
<sequence length="61" mass="7255">MMLTSRKRKESLFSTRDMYDSRQHSDSTSTTFTSSVWFSNRSRDKTMHRTSMLESTKELLI</sequence>
<reference evidence="2" key="1">
    <citation type="submission" date="2014-11" db="EMBL/GenBank/DDBJ databases">
        <authorList>
            <person name="Amaro Gonzalez C."/>
        </authorList>
    </citation>
    <scope>NUCLEOTIDE SEQUENCE</scope>
</reference>
<feature type="region of interest" description="Disordered" evidence="1">
    <location>
        <begin position="1"/>
        <end position="32"/>
    </location>
</feature>
<evidence type="ECO:0000256" key="1">
    <source>
        <dbReference type="SAM" id="MobiDB-lite"/>
    </source>
</evidence>
<dbReference type="EMBL" id="GBXM01095418">
    <property type="protein sequence ID" value="JAH13159.1"/>
    <property type="molecule type" value="Transcribed_RNA"/>
</dbReference>
<dbReference type="AlphaFoldDB" id="A0A0E9QIG1"/>
<reference evidence="2" key="2">
    <citation type="journal article" date="2015" name="Fish Shellfish Immunol.">
        <title>Early steps in the European eel (Anguilla anguilla)-Vibrio vulnificus interaction in the gills: Role of the RtxA13 toxin.</title>
        <authorList>
            <person name="Callol A."/>
            <person name="Pajuelo D."/>
            <person name="Ebbesson L."/>
            <person name="Teles M."/>
            <person name="MacKenzie S."/>
            <person name="Amaro C."/>
        </authorList>
    </citation>
    <scope>NUCLEOTIDE SEQUENCE</scope>
</reference>
<accession>A0A0E9QIG1</accession>
<dbReference type="EMBL" id="GBXM01092310">
    <property type="protein sequence ID" value="JAH16267.1"/>
    <property type="molecule type" value="Transcribed_RNA"/>
</dbReference>
<proteinExistence type="predicted"/>